<dbReference type="GO" id="GO:0019843">
    <property type="term" value="F:rRNA binding"/>
    <property type="evidence" value="ECO:0007669"/>
    <property type="project" value="UniProtKB-UniRule"/>
</dbReference>
<comment type="subunit">
    <text evidence="5">Part of the 50S ribosomal subunit.</text>
</comment>
<dbReference type="EMBL" id="MFZT01000047">
    <property type="protein sequence ID" value="OGK29475.1"/>
    <property type="molecule type" value="Genomic_DNA"/>
</dbReference>
<organism evidence="6 7">
    <name type="scientific">Candidatus Roizmanbacteria bacterium RIFCSPHIGHO2_02_FULL_43_11</name>
    <dbReference type="NCBI Taxonomy" id="1802043"/>
    <lineage>
        <taxon>Bacteria</taxon>
        <taxon>Candidatus Roizmaniibacteriota</taxon>
    </lineage>
</organism>
<dbReference type="PANTHER" id="PTHR10746">
    <property type="entry name" value="50S RIBOSOMAL PROTEIN L4"/>
    <property type="match status" value="1"/>
</dbReference>
<comment type="function">
    <text evidence="5">One of the primary rRNA binding proteins, this protein initially binds near the 5'-end of the 23S rRNA. It is important during the early stages of 50S assembly. It makes multiple contacts with different domains of the 23S rRNA in the assembled 50S subunit and ribosome.</text>
</comment>
<comment type="caution">
    <text evidence="6">The sequence shown here is derived from an EMBL/GenBank/DDBJ whole genome shotgun (WGS) entry which is preliminary data.</text>
</comment>
<proteinExistence type="inferred from homology"/>
<dbReference type="NCBIfam" id="TIGR03953">
    <property type="entry name" value="rplD_bact"/>
    <property type="match status" value="1"/>
</dbReference>
<dbReference type="AlphaFoldDB" id="A0A1F7HEM0"/>
<dbReference type="Proteomes" id="UP000178098">
    <property type="component" value="Unassembled WGS sequence"/>
</dbReference>
<evidence type="ECO:0000313" key="7">
    <source>
        <dbReference type="Proteomes" id="UP000178098"/>
    </source>
</evidence>
<dbReference type="PANTHER" id="PTHR10746:SF6">
    <property type="entry name" value="LARGE RIBOSOMAL SUBUNIT PROTEIN UL4M"/>
    <property type="match status" value="1"/>
</dbReference>
<dbReference type="InterPro" id="IPR002136">
    <property type="entry name" value="Ribosomal_uL4"/>
</dbReference>
<dbReference type="SUPFAM" id="SSF52166">
    <property type="entry name" value="Ribosomal protein L4"/>
    <property type="match status" value="1"/>
</dbReference>
<sequence length="223" mass="24330">MAGKRTTKHIEATVMVKDVSGKEIEPLELPQDIFGITASDKLLAQYVRVYLANQRQGTAHTKTRAEVNATTKKVYKQKGTGRARHGARSASLFVGGGVTHGPKPRSFSLKLNKKQRAKALYCSLSLKAHDSMIQVLGGLEGLDGKTKAAGNALKNLGLNTGKTLIVYAPGEGAHLRKQFSNIKTLSSSQDRLLNAYKVLRADTVVFTRSGFQDFLTFRRGKTE</sequence>
<comment type="similarity">
    <text evidence="1 5">Belongs to the universal ribosomal protein uL4 family.</text>
</comment>
<evidence type="ECO:0000256" key="3">
    <source>
        <dbReference type="ARBA" id="ARBA00023274"/>
    </source>
</evidence>
<dbReference type="GO" id="GO:0005840">
    <property type="term" value="C:ribosome"/>
    <property type="evidence" value="ECO:0007669"/>
    <property type="project" value="UniProtKB-KW"/>
</dbReference>
<evidence type="ECO:0000256" key="5">
    <source>
        <dbReference type="HAMAP-Rule" id="MF_01328"/>
    </source>
</evidence>
<keyword evidence="2 5" id="KW-0689">Ribosomal protein</keyword>
<dbReference type="GO" id="GO:0006412">
    <property type="term" value="P:translation"/>
    <property type="evidence" value="ECO:0007669"/>
    <property type="project" value="UniProtKB-UniRule"/>
</dbReference>
<evidence type="ECO:0000256" key="1">
    <source>
        <dbReference type="ARBA" id="ARBA00010528"/>
    </source>
</evidence>
<name>A0A1F7HEM0_9BACT</name>
<evidence type="ECO:0000256" key="4">
    <source>
        <dbReference type="ARBA" id="ARBA00035244"/>
    </source>
</evidence>
<reference evidence="6 7" key="1">
    <citation type="journal article" date="2016" name="Nat. Commun.">
        <title>Thousands of microbial genomes shed light on interconnected biogeochemical processes in an aquifer system.</title>
        <authorList>
            <person name="Anantharaman K."/>
            <person name="Brown C.T."/>
            <person name="Hug L.A."/>
            <person name="Sharon I."/>
            <person name="Castelle C.J."/>
            <person name="Probst A.J."/>
            <person name="Thomas B.C."/>
            <person name="Singh A."/>
            <person name="Wilkins M.J."/>
            <person name="Karaoz U."/>
            <person name="Brodie E.L."/>
            <person name="Williams K.H."/>
            <person name="Hubbard S.S."/>
            <person name="Banfield J.F."/>
        </authorList>
    </citation>
    <scope>NUCLEOTIDE SEQUENCE [LARGE SCALE GENOMIC DNA]</scope>
</reference>
<keyword evidence="3 5" id="KW-0687">Ribonucleoprotein</keyword>
<dbReference type="InterPro" id="IPR023574">
    <property type="entry name" value="Ribosomal_uL4_dom_sf"/>
</dbReference>
<evidence type="ECO:0000313" key="6">
    <source>
        <dbReference type="EMBL" id="OGK29475.1"/>
    </source>
</evidence>
<dbReference type="GO" id="GO:1990904">
    <property type="term" value="C:ribonucleoprotein complex"/>
    <property type="evidence" value="ECO:0007669"/>
    <property type="project" value="UniProtKB-KW"/>
</dbReference>
<dbReference type="Gene3D" id="3.40.1370.10">
    <property type="match status" value="1"/>
</dbReference>
<keyword evidence="5" id="KW-0694">RNA-binding</keyword>
<comment type="function">
    <text evidence="5">Forms part of the polypeptide exit tunnel.</text>
</comment>
<accession>A0A1F7HEM0</accession>
<dbReference type="Pfam" id="PF00573">
    <property type="entry name" value="Ribosomal_L4"/>
    <property type="match status" value="1"/>
</dbReference>
<keyword evidence="5" id="KW-0699">rRNA-binding</keyword>
<evidence type="ECO:0000256" key="2">
    <source>
        <dbReference type="ARBA" id="ARBA00022980"/>
    </source>
</evidence>
<dbReference type="HAMAP" id="MF_01328_B">
    <property type="entry name" value="Ribosomal_uL4_B"/>
    <property type="match status" value="1"/>
</dbReference>
<gene>
    <name evidence="5" type="primary">rplD</name>
    <name evidence="6" type="ORF">A3D08_02085</name>
</gene>
<protein>
    <recommendedName>
        <fullName evidence="4 5">Large ribosomal subunit protein uL4</fullName>
    </recommendedName>
</protein>
<dbReference type="GO" id="GO:0003735">
    <property type="term" value="F:structural constituent of ribosome"/>
    <property type="evidence" value="ECO:0007669"/>
    <property type="project" value="InterPro"/>
</dbReference>
<dbReference type="InterPro" id="IPR013005">
    <property type="entry name" value="Ribosomal_uL4-like"/>
</dbReference>